<proteinExistence type="predicted"/>
<dbReference type="InterPro" id="IPR029058">
    <property type="entry name" value="AB_hydrolase_fold"/>
</dbReference>
<dbReference type="RefSeq" id="WP_173079072.1">
    <property type="nucleotide sequence ID" value="NZ_BLPG01000001.1"/>
</dbReference>
<dbReference type="EMBL" id="BLPG01000001">
    <property type="protein sequence ID" value="GFJ92134.1"/>
    <property type="molecule type" value="Genomic_DNA"/>
</dbReference>
<protein>
    <recommendedName>
        <fullName evidence="3">Thioesterase domain-containing protein</fullName>
    </recommendedName>
</protein>
<reference evidence="1 2" key="1">
    <citation type="submission" date="2020-03" db="EMBL/GenBank/DDBJ databases">
        <title>Whole genome shotgun sequence of Phytohabitans rumicis NBRC 108638.</title>
        <authorList>
            <person name="Komaki H."/>
            <person name="Tamura T."/>
        </authorList>
    </citation>
    <scope>NUCLEOTIDE SEQUENCE [LARGE SCALE GENOMIC DNA]</scope>
    <source>
        <strain evidence="1 2">NBRC 108638</strain>
    </source>
</reference>
<accession>A0A6V8L798</accession>
<name>A0A6V8L798_9ACTN</name>
<dbReference type="Proteomes" id="UP000482960">
    <property type="component" value="Unassembled WGS sequence"/>
</dbReference>
<dbReference type="SUPFAM" id="SSF53474">
    <property type="entry name" value="alpha/beta-Hydrolases"/>
    <property type="match status" value="1"/>
</dbReference>
<evidence type="ECO:0008006" key="3">
    <source>
        <dbReference type="Google" id="ProtNLM"/>
    </source>
</evidence>
<evidence type="ECO:0000313" key="1">
    <source>
        <dbReference type="EMBL" id="GFJ92134.1"/>
    </source>
</evidence>
<dbReference type="Gene3D" id="3.40.50.1820">
    <property type="entry name" value="alpha/beta hydrolase"/>
    <property type="match status" value="1"/>
</dbReference>
<evidence type="ECO:0000313" key="2">
    <source>
        <dbReference type="Proteomes" id="UP000482960"/>
    </source>
</evidence>
<gene>
    <name evidence="1" type="ORF">Prum_057760</name>
</gene>
<organism evidence="1 2">
    <name type="scientific">Phytohabitans rumicis</name>
    <dbReference type="NCBI Taxonomy" id="1076125"/>
    <lineage>
        <taxon>Bacteria</taxon>
        <taxon>Bacillati</taxon>
        <taxon>Actinomycetota</taxon>
        <taxon>Actinomycetes</taxon>
        <taxon>Micromonosporales</taxon>
        <taxon>Micromonosporaceae</taxon>
    </lineage>
</organism>
<dbReference type="AlphaFoldDB" id="A0A6V8L798"/>
<sequence>MGRLLLPRFRRDLALVPEEWAGALETPVHVLVGADDSLCTLQSVAARLRTDRVVSTHVVDGGHYFVVTNAAQTAAVLADLFKG</sequence>
<comment type="caution">
    <text evidence="1">The sequence shown here is derived from an EMBL/GenBank/DDBJ whole genome shotgun (WGS) entry which is preliminary data.</text>
</comment>
<reference evidence="1 2" key="2">
    <citation type="submission" date="2020-03" db="EMBL/GenBank/DDBJ databases">
        <authorList>
            <person name="Ichikawa N."/>
            <person name="Kimura A."/>
            <person name="Kitahashi Y."/>
            <person name="Uohara A."/>
        </authorList>
    </citation>
    <scope>NUCLEOTIDE SEQUENCE [LARGE SCALE GENOMIC DNA]</scope>
    <source>
        <strain evidence="1 2">NBRC 108638</strain>
    </source>
</reference>
<keyword evidence="2" id="KW-1185">Reference proteome</keyword>